<dbReference type="Gene3D" id="3.30.300.30">
    <property type="match status" value="1"/>
</dbReference>
<dbReference type="Gene3D" id="3.40.50.12780">
    <property type="entry name" value="N-terminal domain of ligase-like"/>
    <property type="match status" value="1"/>
</dbReference>
<name>A0ABY5SSJ4_9MICO</name>
<keyword evidence="1" id="KW-0596">Phosphopantetheine</keyword>
<dbReference type="PROSITE" id="PS50075">
    <property type="entry name" value="CARRIER"/>
    <property type="match status" value="1"/>
</dbReference>
<feature type="transmembrane region" description="Helical" evidence="3">
    <location>
        <begin position="590"/>
        <end position="616"/>
    </location>
</feature>
<feature type="domain" description="Carrier" evidence="4">
    <location>
        <begin position="498"/>
        <end position="572"/>
    </location>
</feature>
<dbReference type="InterPro" id="IPR012728">
    <property type="entry name" value="Pls/PosA_C"/>
</dbReference>
<dbReference type="Pfam" id="PF00501">
    <property type="entry name" value="AMP-binding"/>
    <property type="match status" value="1"/>
</dbReference>
<feature type="transmembrane region" description="Helical" evidence="3">
    <location>
        <begin position="874"/>
        <end position="901"/>
    </location>
</feature>
<feature type="transmembrane region" description="Helical" evidence="3">
    <location>
        <begin position="1113"/>
        <end position="1143"/>
    </location>
</feature>
<dbReference type="InterPro" id="IPR042099">
    <property type="entry name" value="ANL_N_sf"/>
</dbReference>
<keyword evidence="2" id="KW-0597">Phosphoprotein</keyword>
<dbReference type="Gene3D" id="1.10.1200.10">
    <property type="entry name" value="ACP-like"/>
    <property type="match status" value="1"/>
</dbReference>
<dbReference type="Proteomes" id="UP001064879">
    <property type="component" value="Chromosome"/>
</dbReference>
<dbReference type="SUPFAM" id="SSF47336">
    <property type="entry name" value="ACP-like"/>
    <property type="match status" value="1"/>
</dbReference>
<dbReference type="CDD" id="cd05930">
    <property type="entry name" value="A_NRPS"/>
    <property type="match status" value="1"/>
</dbReference>
<evidence type="ECO:0000256" key="1">
    <source>
        <dbReference type="ARBA" id="ARBA00022450"/>
    </source>
</evidence>
<organism evidence="5 6">
    <name type="scientific">Brevibacterium spongiae</name>
    <dbReference type="NCBI Taxonomy" id="2909672"/>
    <lineage>
        <taxon>Bacteria</taxon>
        <taxon>Bacillati</taxon>
        <taxon>Actinomycetota</taxon>
        <taxon>Actinomycetes</taxon>
        <taxon>Micrococcales</taxon>
        <taxon>Brevibacteriaceae</taxon>
        <taxon>Brevibacterium</taxon>
    </lineage>
</organism>
<dbReference type="InterPro" id="IPR000873">
    <property type="entry name" value="AMP-dep_synth/lig_dom"/>
</dbReference>
<protein>
    <submittedName>
        <fullName evidence="5">AMP-binding protein</fullName>
    </submittedName>
</protein>
<dbReference type="SMART" id="SM00823">
    <property type="entry name" value="PKS_PP"/>
    <property type="match status" value="1"/>
</dbReference>
<dbReference type="InterPro" id="IPR009081">
    <property type="entry name" value="PP-bd_ACP"/>
</dbReference>
<keyword evidence="3" id="KW-1133">Transmembrane helix</keyword>
<dbReference type="PROSITE" id="PS00455">
    <property type="entry name" value="AMP_BINDING"/>
    <property type="match status" value="1"/>
</dbReference>
<dbReference type="PANTHER" id="PTHR45527:SF1">
    <property type="entry name" value="FATTY ACID SYNTHASE"/>
    <property type="match status" value="1"/>
</dbReference>
<keyword evidence="3" id="KW-0472">Membrane</keyword>
<dbReference type="RefSeq" id="WP_265419417.1">
    <property type="nucleotide sequence ID" value="NZ_CP093443.1"/>
</dbReference>
<reference evidence="5" key="1">
    <citation type="submission" date="2022-03" db="EMBL/GenBank/DDBJ databases">
        <title>Brevibacterium spongiae sp. nov., isolated from marine sponge.</title>
        <authorList>
            <person name="Li Z."/>
            <person name="Zhang M."/>
        </authorList>
    </citation>
    <scope>NUCLEOTIDE SEQUENCE</scope>
    <source>
        <strain evidence="5">WHS-Z9</strain>
    </source>
</reference>
<feature type="transmembrane region" description="Helical" evidence="3">
    <location>
        <begin position="837"/>
        <end position="862"/>
    </location>
</feature>
<dbReference type="InterPro" id="IPR036736">
    <property type="entry name" value="ACP-like_sf"/>
</dbReference>
<dbReference type="SUPFAM" id="SSF51161">
    <property type="entry name" value="Trimeric LpxA-like enzymes"/>
    <property type="match status" value="3"/>
</dbReference>
<keyword evidence="6" id="KW-1185">Reference proteome</keyword>
<dbReference type="NCBIfam" id="TIGR02353">
    <property type="entry name" value="NRPS_term_dom"/>
    <property type="match status" value="1"/>
</dbReference>
<accession>A0ABY5SSJ4</accession>
<dbReference type="InterPro" id="IPR020845">
    <property type="entry name" value="AMP-binding_CS"/>
</dbReference>
<evidence type="ECO:0000256" key="3">
    <source>
        <dbReference type="SAM" id="Phobius"/>
    </source>
</evidence>
<dbReference type="Gene3D" id="2.160.10.10">
    <property type="entry name" value="Hexapeptide repeat proteins"/>
    <property type="match status" value="2"/>
</dbReference>
<proteinExistence type="predicted"/>
<dbReference type="InterPro" id="IPR011004">
    <property type="entry name" value="Trimer_LpxA-like_sf"/>
</dbReference>
<evidence type="ECO:0000313" key="5">
    <source>
        <dbReference type="EMBL" id="UVI36851.1"/>
    </source>
</evidence>
<feature type="transmembrane region" description="Helical" evidence="3">
    <location>
        <begin position="1087"/>
        <end position="1107"/>
    </location>
</feature>
<gene>
    <name evidence="5" type="ORF">L1F31_04105</name>
</gene>
<dbReference type="InterPro" id="IPR045851">
    <property type="entry name" value="AMP-bd_C_sf"/>
</dbReference>
<evidence type="ECO:0000256" key="2">
    <source>
        <dbReference type="ARBA" id="ARBA00022553"/>
    </source>
</evidence>
<dbReference type="SUPFAM" id="SSF56801">
    <property type="entry name" value="Acetyl-CoA synthetase-like"/>
    <property type="match status" value="1"/>
</dbReference>
<keyword evidence="3" id="KW-0812">Transmembrane</keyword>
<dbReference type="InterPro" id="IPR020806">
    <property type="entry name" value="PKS_PP-bd"/>
</dbReference>
<dbReference type="Pfam" id="PF00550">
    <property type="entry name" value="PP-binding"/>
    <property type="match status" value="1"/>
</dbReference>
<dbReference type="EMBL" id="CP093443">
    <property type="protein sequence ID" value="UVI36851.1"/>
    <property type="molecule type" value="Genomic_DNA"/>
</dbReference>
<evidence type="ECO:0000259" key="4">
    <source>
        <dbReference type="PROSITE" id="PS50075"/>
    </source>
</evidence>
<dbReference type="PANTHER" id="PTHR45527">
    <property type="entry name" value="NONRIBOSOMAL PEPTIDE SYNTHETASE"/>
    <property type="match status" value="1"/>
</dbReference>
<sequence length="1302" mass="139746">MAIFDPGTAPAPRTLLDIFDRTVDAHPETTAIDAAERQLSYRDLAAEAAHLAARLHRLGIGPGTRVGIRVPSGTADLYLAILGVLHAGAAYVPVDWDDSEERAATVFAEADVAAVIGERLGIVPTGERRGPLSPEDVRAPSLDDDAWIIFTSGSTGKPKGVAITHRSAAALVDAEHSLYLAHDPLGPADRVMAGLSVAFDASCEEMWLAWRNGAVLVPAPRDIVRSGPDLGDWLRAQRITAVSTVPTLASLWPAEALAHVRLLIFGGEACPAELISRLHQPWREVWNSYGPTEATVIVSAAMLVPGDVVRIGRPIDGWELAVVDPDTEHPVGWGQSGELVVGGVGLGRYLDAVKDAEKYAPLPALGWDRAYRTGDLVRADRAGLLFEGRIDDQVKLGGKRLELGEVDTYLAAIAGVNAGAAAVQKTAGGSDVLVGYLTETQPGSIDLEAARQELTQKLSAGVVPVLTVLGALPMKSSGKVDRTALPWPLTPAEADSDDALTAEQRWLKDLWIEQLGPLGIDADTNFFSVGGGSVQVARLVATIRRSHPSASIAQLYAHPTLAEMSDYIGTLSSSATRNPMPGRLPLGPRLFQLGFIAGIYALNAVRYVIATVTVVWALDFFLEAAWVPHVPFAPVALAWVLVFSPAGRIAQAVIVARTLTFGLRPGEYRRGGWTHVRLWAADRFFVFLRLEHLAGTRLNVLVHRLLGNSVGDGAYLANQAPTSGMARVGDHAVVERDVDLRGYRVEGDVVVVGQIRIGGSARIGTRAALQPGTTVGCRSEVHAGSLVDIDVHPDEAWGGSPLQYLGAAGQTWPEQQLLETRVEHRWSRITTLLAESAGLSLIGLLPLLAFVPGIIIVLPQVIRIDHFPTVAGILVAWVPLTAVLTVLTWLSLIVITVRALAYRVQPGFYRQDSATGWAVWLTQVLLDRTLVSAYPIYASVLTPVFLRCLGARVGKGTEISTLETIPHLTWIQDRAFIADHALLNAPRHYRGWIHIGTTVVGRGTFVGNSAIVGADIDLPPDSLVAVLGSSPVKAPVGSSWIGGTAQAIPRSRSDAGAERTYRPGRSVMWARTAVECGRIIPFILTNWIELGLVVALNAVYMSTLFATDSVLRGLLMAVLAAFPLTLAAGIVSVLIAVAAKWALVGRFAEKERPLFSSFVWRNELADVFAESLAVASLIKISIGSPLVVWYARLMGAKIGRHVWLETWWLPEFDLITIGARTSINRGTVIQTHLFHDRVMSLVPTRLETGSTLGVNSFVLPGSVIGARTIVGDGSLVLRDEELPSDTRWQGNPVESTAKKNPT</sequence>
<evidence type="ECO:0000313" key="6">
    <source>
        <dbReference type="Proteomes" id="UP001064879"/>
    </source>
</evidence>